<dbReference type="PANTHER" id="PTHR24170:SF1">
    <property type="entry name" value="DOMAIN PROTEIN, PUTATIVE (AFU_ORTHOLOGUE AFUA_1G09870)-RELATED"/>
    <property type="match status" value="1"/>
</dbReference>
<evidence type="ECO:0000313" key="2">
    <source>
        <dbReference type="EMBL" id="RWS12762.1"/>
    </source>
</evidence>
<dbReference type="GO" id="GO:0097422">
    <property type="term" value="C:tubular endosome"/>
    <property type="evidence" value="ECO:0007669"/>
    <property type="project" value="TreeGrafter"/>
</dbReference>
<dbReference type="GO" id="GO:0030133">
    <property type="term" value="C:transport vesicle"/>
    <property type="evidence" value="ECO:0007669"/>
    <property type="project" value="TreeGrafter"/>
</dbReference>
<dbReference type="Gene3D" id="1.20.1050.80">
    <property type="entry name" value="VPS9 domain"/>
    <property type="match status" value="1"/>
</dbReference>
<protein>
    <submittedName>
        <fullName evidence="4">Ankyrin repeat domain-containing protein 27-like protein</fullName>
    </submittedName>
</protein>
<dbReference type="OrthoDB" id="411646at2759"/>
<dbReference type="EMBL" id="NCKU01001206">
    <property type="protein sequence ID" value="RWS12796.1"/>
    <property type="molecule type" value="Genomic_DNA"/>
</dbReference>
<comment type="caution">
    <text evidence="4">The sequence shown here is derived from an EMBL/GenBank/DDBJ whole genome shotgun (WGS) entry which is preliminary data.</text>
</comment>
<reference evidence="4 5" key="1">
    <citation type="journal article" date="2018" name="Gigascience">
        <title>Genomes of trombidid mites reveal novel predicted allergens and laterally-transferred genes associated with secondary metabolism.</title>
        <authorList>
            <person name="Dong X."/>
            <person name="Chaisiri K."/>
            <person name="Xia D."/>
            <person name="Armstrong S.D."/>
            <person name="Fang Y."/>
            <person name="Donnelly M.J."/>
            <person name="Kadowaki T."/>
            <person name="McGarry J.W."/>
            <person name="Darby A.C."/>
            <person name="Makepeace B.L."/>
        </authorList>
    </citation>
    <scope>NUCLEOTIDE SEQUENCE [LARGE SCALE GENOMIC DNA]</scope>
    <source>
        <strain evidence="4">UoL-WK</strain>
    </source>
</reference>
<dbReference type="GO" id="GO:0005769">
    <property type="term" value="C:early endosome"/>
    <property type="evidence" value="ECO:0007669"/>
    <property type="project" value="TreeGrafter"/>
</dbReference>
<proteinExistence type="predicted"/>
<dbReference type="PANTHER" id="PTHR24170">
    <property type="entry name" value="ANKYRIN REPEAT DOMAIN-CONTAINING PROTEIN 27"/>
    <property type="match status" value="1"/>
</dbReference>
<keyword evidence="5" id="KW-1185">Reference proteome</keyword>
<dbReference type="GO" id="GO:0005770">
    <property type="term" value="C:late endosome"/>
    <property type="evidence" value="ECO:0007669"/>
    <property type="project" value="TreeGrafter"/>
</dbReference>
<feature type="region of interest" description="Disordered" evidence="1">
    <location>
        <begin position="430"/>
        <end position="451"/>
    </location>
</feature>
<dbReference type="InterPro" id="IPR037191">
    <property type="entry name" value="VPS9_dom_sf"/>
</dbReference>
<dbReference type="EMBL" id="NCKU01001213">
    <property type="protein sequence ID" value="RWS12762.1"/>
    <property type="molecule type" value="Genomic_DNA"/>
</dbReference>
<dbReference type="GO" id="GO:0000149">
    <property type="term" value="F:SNARE binding"/>
    <property type="evidence" value="ECO:0007669"/>
    <property type="project" value="TreeGrafter"/>
</dbReference>
<dbReference type="GO" id="GO:0045022">
    <property type="term" value="P:early endosome to late endosome transport"/>
    <property type="evidence" value="ECO:0007669"/>
    <property type="project" value="TreeGrafter"/>
</dbReference>
<reference evidence="4" key="2">
    <citation type="submission" date="2018-11" db="EMBL/GenBank/DDBJ databases">
        <title>Trombidioid mite genomics.</title>
        <authorList>
            <person name="Dong X."/>
        </authorList>
    </citation>
    <scope>NUCLEOTIDE SEQUENCE</scope>
    <source>
        <strain evidence="4">UoL-WK</strain>
    </source>
</reference>
<organism evidence="4 5">
    <name type="scientific">Dinothrombium tinctorium</name>
    <dbReference type="NCBI Taxonomy" id="1965070"/>
    <lineage>
        <taxon>Eukaryota</taxon>
        <taxon>Metazoa</taxon>
        <taxon>Ecdysozoa</taxon>
        <taxon>Arthropoda</taxon>
        <taxon>Chelicerata</taxon>
        <taxon>Arachnida</taxon>
        <taxon>Acari</taxon>
        <taxon>Acariformes</taxon>
        <taxon>Trombidiformes</taxon>
        <taxon>Prostigmata</taxon>
        <taxon>Anystina</taxon>
        <taxon>Parasitengona</taxon>
        <taxon>Trombidioidea</taxon>
        <taxon>Trombidiidae</taxon>
        <taxon>Dinothrombium</taxon>
    </lineage>
</organism>
<evidence type="ECO:0000313" key="4">
    <source>
        <dbReference type="EMBL" id="RWS16777.1"/>
    </source>
</evidence>
<dbReference type="GO" id="GO:0005886">
    <property type="term" value="C:plasma membrane"/>
    <property type="evidence" value="ECO:0007669"/>
    <property type="project" value="TreeGrafter"/>
</dbReference>
<dbReference type="EMBL" id="NCKU01000168">
    <property type="protein sequence ID" value="RWS16777.1"/>
    <property type="molecule type" value="Genomic_DNA"/>
</dbReference>
<dbReference type="Proteomes" id="UP000285301">
    <property type="component" value="Unassembled WGS sequence"/>
</dbReference>
<feature type="compositionally biased region" description="Basic and acidic residues" evidence="1">
    <location>
        <begin position="430"/>
        <end position="446"/>
    </location>
</feature>
<dbReference type="STRING" id="1965070.A0A3S3PUU2"/>
<dbReference type="GO" id="GO:0005085">
    <property type="term" value="F:guanyl-nucleotide exchange factor activity"/>
    <property type="evidence" value="ECO:0007669"/>
    <property type="project" value="TreeGrafter"/>
</dbReference>
<gene>
    <name evidence="4" type="ORF">B4U79_17861</name>
    <name evidence="3" type="ORF">B4U79_17987</name>
    <name evidence="2" type="ORF">B4U79_17988</name>
</gene>
<evidence type="ECO:0000313" key="5">
    <source>
        <dbReference type="Proteomes" id="UP000285301"/>
    </source>
</evidence>
<dbReference type="SUPFAM" id="SSF109993">
    <property type="entry name" value="VPS9 domain"/>
    <property type="match status" value="1"/>
</dbReference>
<dbReference type="AlphaFoldDB" id="A0A3S3PUU2"/>
<evidence type="ECO:0000256" key="1">
    <source>
        <dbReference type="SAM" id="MobiDB-lite"/>
    </source>
</evidence>
<sequence length="471" mass="54404">MWVNKVFLLDSNLTRFCCHENDAITSKRDFGGIYKKLNENVWILCIPSAECLTNVDIDYTFICSHVLKPSPLLKLHYIPLISSDVEDVEIEECTIICTHKNGIQQTIEILGEEIAYNSHNEQYRILLIKSPLVKRSTRETCEQKPMDNASINSSRLNLLLRAYSYIFLRCEQYLRNSSSRITEEIAEKTKKLGETYMLLPTYLEDAAKRFKAVIDWGIMRFRNEGCDQSEDEDGTLAICVESFVIGLAYDKIFEVVRKRCAHKDEDFYRKVQDLRCKNLTGVDFGAQSIFKDLKRKPTTDHLSKLNKKITPLEKVNCLKKTADSINNVLGEHIKSFHLPFDSPSQFESVTGDDLVAFTNFSWYLPSKNEFAYSLVTFEVAMEYIKHFEKANKNIVMDDERNQFYQSEYETRPAISQFDSQLENITEMIKASKDLPSHANDSRTQKSEEEELGEFLATLSKRQYIVGTGKQD</sequence>
<evidence type="ECO:0000313" key="3">
    <source>
        <dbReference type="EMBL" id="RWS12796.1"/>
    </source>
</evidence>
<name>A0A3S3PUU2_9ACAR</name>
<dbReference type="InterPro" id="IPR051248">
    <property type="entry name" value="UPF0507/Ank_repeat_27"/>
</dbReference>
<accession>A0A3S3PUU2</accession>